<proteinExistence type="predicted"/>
<reference evidence="3" key="1">
    <citation type="submission" date="2025-08" db="UniProtKB">
        <authorList>
            <consortium name="RefSeq"/>
        </authorList>
    </citation>
    <scope>IDENTIFICATION</scope>
    <source>
        <tissue evidence="3">Whole organism</tissue>
    </source>
</reference>
<feature type="compositionally biased region" description="Basic and acidic residues" evidence="1">
    <location>
        <begin position="588"/>
        <end position="600"/>
    </location>
</feature>
<dbReference type="RefSeq" id="XP_018027676.1">
    <property type="nucleotide sequence ID" value="XM_018172187.2"/>
</dbReference>
<gene>
    <name evidence="3" type="primary">LOC108682931</name>
</gene>
<evidence type="ECO:0000256" key="1">
    <source>
        <dbReference type="SAM" id="MobiDB-lite"/>
    </source>
</evidence>
<name>A0A8B7PQD0_HYAAZ</name>
<evidence type="ECO:0000313" key="2">
    <source>
        <dbReference type="Proteomes" id="UP000694843"/>
    </source>
</evidence>
<evidence type="ECO:0000313" key="3">
    <source>
        <dbReference type="RefSeq" id="XP_018027676.1"/>
    </source>
</evidence>
<accession>A0A8B7PQD0</accession>
<dbReference type="Proteomes" id="UP000694843">
    <property type="component" value="Unplaced"/>
</dbReference>
<feature type="region of interest" description="Disordered" evidence="1">
    <location>
        <begin position="577"/>
        <end position="600"/>
    </location>
</feature>
<protein>
    <submittedName>
        <fullName evidence="3">Uncharacterized protein LOC108682931 isoform X1</fullName>
    </submittedName>
</protein>
<sequence length="647" mass="69615">MPNAFIKMGEGTGPYFANTEMELPYSPSLRSGIPHPVEAIASYPSYPSSAPYSFPGSAGVPYTLSSSCAVFSSNQAVWGAAPSGIVTAVNSTVAFSPSATLSPNVSLLSPRSPYGVNMSPKTPNLAPSNVAHNAYGTPNANVTPNAYVSPNANVATYVSPNENMAPNSYWTPNANMAPNAMAPNANANVAPRAVHPLPTGAMVSPGLRGACSPNDSVFSPGIPSSGNHPYLGQIPSSGNHPYLGQAQAASVLVSPSGVGVTSGEGVPVAVSPGRGYKQYSMDRVDCVHQFPPPMSSPGNFDEYSIPCSQCENPYHDGPARILYRVNPEGLASSANRATSKLALRRSDSLNGELGCGSVSRVKPSGPSASEMLYGNAKVAMDPRCSLWSKSGTPRPIFNSNNRGSKDSDVFHEALSPNIEKKKMKQRLRISSDSAIGREEFDFEQPLYFDGHKCDNNCSQCLRNERHNIHDTLLANKYPKDADLNRRHSEFLQKVERLQELSKTLINDAQSGISGRGRNLGFMELNSNETKEMPTKVSPMISPKFITTSPRSPRNINLEFNSAQKSLGDKSCNRFPVDNTKFPELGDTPDLKRPRRSGKDRVRFMDVSNNEAGVGELSPRTPTLLRSTQKLSPKLPPKFGQDLKEIHV</sequence>
<dbReference type="KEGG" id="hazt:108682931"/>
<keyword evidence="2" id="KW-1185">Reference proteome</keyword>
<organism evidence="2 3">
    <name type="scientific">Hyalella azteca</name>
    <name type="common">Amphipod</name>
    <dbReference type="NCBI Taxonomy" id="294128"/>
    <lineage>
        <taxon>Eukaryota</taxon>
        <taxon>Metazoa</taxon>
        <taxon>Ecdysozoa</taxon>
        <taxon>Arthropoda</taxon>
        <taxon>Crustacea</taxon>
        <taxon>Multicrustacea</taxon>
        <taxon>Malacostraca</taxon>
        <taxon>Eumalacostraca</taxon>
        <taxon>Peracarida</taxon>
        <taxon>Amphipoda</taxon>
        <taxon>Senticaudata</taxon>
        <taxon>Talitrida</taxon>
        <taxon>Talitroidea</taxon>
        <taxon>Hyalellidae</taxon>
        <taxon>Hyalella</taxon>
    </lineage>
</organism>
<dbReference type="GeneID" id="108682931"/>
<dbReference type="AlphaFoldDB" id="A0A8B7PQD0"/>